<evidence type="ECO:0000313" key="1">
    <source>
        <dbReference type="EMBL" id="KAJ9086147.1"/>
    </source>
</evidence>
<proteinExistence type="predicted"/>
<dbReference type="Proteomes" id="UP001165960">
    <property type="component" value="Unassembled WGS sequence"/>
</dbReference>
<dbReference type="EMBL" id="QTSX02000731">
    <property type="protein sequence ID" value="KAJ9086147.1"/>
    <property type="molecule type" value="Genomic_DNA"/>
</dbReference>
<protein>
    <submittedName>
        <fullName evidence="1">Uncharacterized protein</fullName>
    </submittedName>
</protein>
<comment type="caution">
    <text evidence="1">The sequence shown here is derived from an EMBL/GenBank/DDBJ whole genome shotgun (WGS) entry which is preliminary data.</text>
</comment>
<accession>A0ACC2UIE4</accession>
<keyword evidence="2" id="KW-1185">Reference proteome</keyword>
<reference evidence="1" key="1">
    <citation type="submission" date="2022-04" db="EMBL/GenBank/DDBJ databases">
        <title>Genome of the entomopathogenic fungus Entomophthora muscae.</title>
        <authorList>
            <person name="Elya C."/>
            <person name="Lovett B.R."/>
            <person name="Lee E."/>
            <person name="Macias A.M."/>
            <person name="Hajek A.E."/>
            <person name="De Bivort B.L."/>
            <person name="Kasson M.T."/>
            <person name="De Fine Licht H.H."/>
            <person name="Stajich J.E."/>
        </authorList>
    </citation>
    <scope>NUCLEOTIDE SEQUENCE</scope>
    <source>
        <strain evidence="1">Berkeley</strain>
    </source>
</reference>
<organism evidence="1 2">
    <name type="scientific">Entomophthora muscae</name>
    <dbReference type="NCBI Taxonomy" id="34485"/>
    <lineage>
        <taxon>Eukaryota</taxon>
        <taxon>Fungi</taxon>
        <taxon>Fungi incertae sedis</taxon>
        <taxon>Zoopagomycota</taxon>
        <taxon>Entomophthoromycotina</taxon>
        <taxon>Entomophthoromycetes</taxon>
        <taxon>Entomophthorales</taxon>
        <taxon>Entomophthoraceae</taxon>
        <taxon>Entomophthora</taxon>
    </lineage>
</organism>
<sequence>MLSGNALDWSRKATTEDVEFCLDCTRFENKIMATSVETAGLTCQQGSKQAGL</sequence>
<gene>
    <name evidence="1" type="ORF">DSO57_1007262</name>
</gene>
<evidence type="ECO:0000313" key="2">
    <source>
        <dbReference type="Proteomes" id="UP001165960"/>
    </source>
</evidence>
<name>A0ACC2UIE4_9FUNG</name>